<name>A0A6J5PFY0_9CAUD</name>
<protein>
    <submittedName>
        <fullName evidence="1">Uncharacterized protein</fullName>
    </submittedName>
</protein>
<sequence length="82" mass="9504">MDMYTTGEIEEVLKSFEKALELNNVYIGCKIERSEKETKVMSNGRIKKIYRTYYDNGNLNNMFKLYLSGYSAGKLEGRLQSS</sequence>
<gene>
    <name evidence="1" type="ORF">UFOVP835_43</name>
</gene>
<reference evidence="1" key="1">
    <citation type="submission" date="2020-04" db="EMBL/GenBank/DDBJ databases">
        <authorList>
            <person name="Chiriac C."/>
            <person name="Salcher M."/>
            <person name="Ghai R."/>
            <person name="Kavagutti S V."/>
        </authorList>
    </citation>
    <scope>NUCLEOTIDE SEQUENCE</scope>
</reference>
<accession>A0A6J5PFY0</accession>
<dbReference type="EMBL" id="LR796787">
    <property type="protein sequence ID" value="CAB4166574.1"/>
    <property type="molecule type" value="Genomic_DNA"/>
</dbReference>
<organism evidence="1">
    <name type="scientific">uncultured Caudovirales phage</name>
    <dbReference type="NCBI Taxonomy" id="2100421"/>
    <lineage>
        <taxon>Viruses</taxon>
        <taxon>Duplodnaviria</taxon>
        <taxon>Heunggongvirae</taxon>
        <taxon>Uroviricota</taxon>
        <taxon>Caudoviricetes</taxon>
        <taxon>Peduoviridae</taxon>
        <taxon>Maltschvirus</taxon>
        <taxon>Maltschvirus maltsch</taxon>
    </lineage>
</organism>
<evidence type="ECO:0000313" key="1">
    <source>
        <dbReference type="EMBL" id="CAB4166574.1"/>
    </source>
</evidence>
<proteinExistence type="predicted"/>